<organism evidence="2 3">
    <name type="scientific">Hymenolepis diminuta</name>
    <name type="common">Rat tapeworm</name>
    <dbReference type="NCBI Taxonomy" id="6216"/>
    <lineage>
        <taxon>Eukaryota</taxon>
        <taxon>Metazoa</taxon>
        <taxon>Spiralia</taxon>
        <taxon>Lophotrochozoa</taxon>
        <taxon>Platyhelminthes</taxon>
        <taxon>Cestoda</taxon>
        <taxon>Eucestoda</taxon>
        <taxon>Cyclophyllidea</taxon>
        <taxon>Hymenolepididae</taxon>
        <taxon>Hymenolepis</taxon>
    </lineage>
</organism>
<dbReference type="AlphaFoldDB" id="A0A564Y1H8"/>
<gene>
    <name evidence="2" type="ORF">WMSIL1_LOCUS1586</name>
</gene>
<protein>
    <submittedName>
        <fullName evidence="2">Uncharacterized protein</fullName>
    </submittedName>
</protein>
<keyword evidence="1" id="KW-0812">Transmembrane</keyword>
<keyword evidence="1" id="KW-1133">Transmembrane helix</keyword>
<name>A0A564Y1H8_HYMDI</name>
<keyword evidence="3" id="KW-1185">Reference proteome</keyword>
<accession>A0A564Y1H8</accession>
<sequence length="78" mass="8688">MGCDCAKVKGRIQTVAHGKIFQFLIITLAGIEGLLVVTMLMLEIERLQSKVKGKRLVVSETPHIVSYNCTLSDYSVHR</sequence>
<keyword evidence="1" id="KW-0472">Membrane</keyword>
<evidence type="ECO:0000313" key="2">
    <source>
        <dbReference type="EMBL" id="VUZ40383.1"/>
    </source>
</evidence>
<proteinExistence type="predicted"/>
<reference evidence="2 3" key="1">
    <citation type="submission" date="2019-07" db="EMBL/GenBank/DDBJ databases">
        <authorList>
            <person name="Jastrzebski P J."/>
            <person name="Paukszto L."/>
            <person name="Jastrzebski P J."/>
        </authorList>
    </citation>
    <scope>NUCLEOTIDE SEQUENCE [LARGE SCALE GENOMIC DNA]</scope>
    <source>
        <strain evidence="2 3">WMS-il1</strain>
    </source>
</reference>
<evidence type="ECO:0000256" key="1">
    <source>
        <dbReference type="SAM" id="Phobius"/>
    </source>
</evidence>
<dbReference type="EMBL" id="CABIJS010000033">
    <property type="protein sequence ID" value="VUZ40383.1"/>
    <property type="molecule type" value="Genomic_DNA"/>
</dbReference>
<dbReference type="Proteomes" id="UP000321570">
    <property type="component" value="Unassembled WGS sequence"/>
</dbReference>
<evidence type="ECO:0000313" key="3">
    <source>
        <dbReference type="Proteomes" id="UP000321570"/>
    </source>
</evidence>
<feature type="transmembrane region" description="Helical" evidence="1">
    <location>
        <begin position="20"/>
        <end position="42"/>
    </location>
</feature>